<keyword evidence="2" id="KW-1185">Reference proteome</keyword>
<reference evidence="1 2" key="1">
    <citation type="submission" date="2018-12" db="EMBL/GenBank/DDBJ databases">
        <title>Glycomyces sp. YIM 121974 draft genome.</title>
        <authorList>
            <person name="Li Q."/>
        </authorList>
    </citation>
    <scope>NUCLEOTIDE SEQUENCE [LARGE SCALE GENOMIC DNA]</scope>
    <source>
        <strain evidence="1 2">YIM 121974</strain>
    </source>
</reference>
<comment type="caution">
    <text evidence="1">The sequence shown here is derived from an EMBL/GenBank/DDBJ whole genome shotgun (WGS) entry which is preliminary data.</text>
</comment>
<dbReference type="InterPro" id="IPR019587">
    <property type="entry name" value="Polyketide_cyclase/dehydratase"/>
</dbReference>
<dbReference type="SUPFAM" id="SSF55961">
    <property type="entry name" value="Bet v1-like"/>
    <property type="match status" value="1"/>
</dbReference>
<dbReference type="AlphaFoldDB" id="A0A426UW79"/>
<name>A0A426UW79_9ACTN</name>
<protein>
    <submittedName>
        <fullName evidence="1">SRPBCC family protein</fullName>
    </submittedName>
</protein>
<sequence length="160" mass="17597">MNQRKRRGVRVHVPAPPEAVFAVLADGWNYPSWVVGCSRIRGADDDWPARGTRIHHSIGPWPLLIEDTTSVLAVDEPRLLVLEARLWPLGKARVRFDLAPADGGTDLTMTEAAVRGPLSLLPVPFQARLIAPRNRETLDRLSRLAVAKADEDAADGKENA</sequence>
<accession>A0A426UW79</accession>
<dbReference type="OrthoDB" id="4483486at2"/>
<dbReference type="Gene3D" id="3.30.530.20">
    <property type="match status" value="1"/>
</dbReference>
<dbReference type="Proteomes" id="UP000277256">
    <property type="component" value="Unassembled WGS sequence"/>
</dbReference>
<dbReference type="Pfam" id="PF10604">
    <property type="entry name" value="Polyketide_cyc2"/>
    <property type="match status" value="1"/>
</dbReference>
<organism evidence="1 2">
    <name type="scientific">Glycomyces terrestris</name>
    <dbReference type="NCBI Taxonomy" id="2493553"/>
    <lineage>
        <taxon>Bacteria</taxon>
        <taxon>Bacillati</taxon>
        <taxon>Actinomycetota</taxon>
        <taxon>Actinomycetes</taxon>
        <taxon>Glycomycetales</taxon>
        <taxon>Glycomycetaceae</taxon>
        <taxon>Glycomyces</taxon>
    </lineage>
</organism>
<proteinExistence type="predicted"/>
<gene>
    <name evidence="1" type="ORF">EIW28_16685</name>
</gene>
<dbReference type="CDD" id="cd07812">
    <property type="entry name" value="SRPBCC"/>
    <property type="match status" value="1"/>
</dbReference>
<evidence type="ECO:0000313" key="2">
    <source>
        <dbReference type="Proteomes" id="UP000277256"/>
    </source>
</evidence>
<evidence type="ECO:0000313" key="1">
    <source>
        <dbReference type="EMBL" id="RRR98513.1"/>
    </source>
</evidence>
<dbReference type="EMBL" id="RSEB01000004">
    <property type="protein sequence ID" value="RRR98513.1"/>
    <property type="molecule type" value="Genomic_DNA"/>
</dbReference>
<dbReference type="InterPro" id="IPR023393">
    <property type="entry name" value="START-like_dom_sf"/>
</dbReference>
<dbReference type="RefSeq" id="WP_125248820.1">
    <property type="nucleotide sequence ID" value="NZ_RSEB01000004.1"/>
</dbReference>